<gene>
    <name evidence="5" type="ORF">ACFPA8_04515</name>
</gene>
<comment type="caution">
    <text evidence="5">The sequence shown here is derived from an EMBL/GenBank/DDBJ whole genome shotgun (WGS) entry which is preliminary data.</text>
</comment>
<keyword evidence="2" id="KW-0547">Nucleotide-binding</keyword>
<feature type="domain" description="ABC transporter" evidence="4">
    <location>
        <begin position="39"/>
        <end position="269"/>
    </location>
</feature>
<dbReference type="PROSITE" id="PS50893">
    <property type="entry name" value="ABC_TRANSPORTER_2"/>
    <property type="match status" value="1"/>
</dbReference>
<dbReference type="InterPro" id="IPR027417">
    <property type="entry name" value="P-loop_NTPase"/>
</dbReference>
<dbReference type="Proteomes" id="UP001595997">
    <property type="component" value="Unassembled WGS sequence"/>
</dbReference>
<keyword evidence="6" id="KW-1185">Reference proteome</keyword>
<dbReference type="InterPro" id="IPR015854">
    <property type="entry name" value="ABC_transpr_LolD-like"/>
</dbReference>
<dbReference type="GO" id="GO:0005524">
    <property type="term" value="F:ATP binding"/>
    <property type="evidence" value="ECO:0007669"/>
    <property type="project" value="UniProtKB-KW"/>
</dbReference>
<organism evidence="5 6">
    <name type="scientific">Streptomyces ovatisporus</name>
    <dbReference type="NCBI Taxonomy" id="1128682"/>
    <lineage>
        <taxon>Bacteria</taxon>
        <taxon>Bacillati</taxon>
        <taxon>Actinomycetota</taxon>
        <taxon>Actinomycetes</taxon>
        <taxon>Kitasatosporales</taxon>
        <taxon>Streptomycetaceae</taxon>
        <taxon>Streptomyces</taxon>
    </lineage>
</organism>
<reference evidence="6" key="1">
    <citation type="journal article" date="2019" name="Int. J. Syst. Evol. Microbiol.">
        <title>The Global Catalogue of Microorganisms (GCM) 10K type strain sequencing project: providing services to taxonomists for standard genome sequencing and annotation.</title>
        <authorList>
            <consortium name="The Broad Institute Genomics Platform"/>
            <consortium name="The Broad Institute Genome Sequencing Center for Infectious Disease"/>
            <person name="Wu L."/>
            <person name="Ma J."/>
        </authorList>
    </citation>
    <scope>NUCLEOTIDE SEQUENCE [LARGE SCALE GENOMIC DNA]</scope>
    <source>
        <strain evidence="6">CGMCC 4.7357</strain>
    </source>
</reference>
<dbReference type="Pfam" id="PF00005">
    <property type="entry name" value="ABC_tran"/>
    <property type="match status" value="1"/>
</dbReference>
<dbReference type="InterPro" id="IPR017871">
    <property type="entry name" value="ABC_transporter-like_CS"/>
</dbReference>
<proteinExistence type="predicted"/>
<dbReference type="PANTHER" id="PTHR24220">
    <property type="entry name" value="IMPORT ATP-BINDING PROTEIN"/>
    <property type="match status" value="1"/>
</dbReference>
<dbReference type="PROSITE" id="PS00211">
    <property type="entry name" value="ABC_TRANSPORTER_1"/>
    <property type="match status" value="1"/>
</dbReference>
<dbReference type="SMART" id="SM00382">
    <property type="entry name" value="AAA"/>
    <property type="match status" value="1"/>
</dbReference>
<dbReference type="SUPFAM" id="SSF52540">
    <property type="entry name" value="P-loop containing nucleoside triphosphate hydrolases"/>
    <property type="match status" value="1"/>
</dbReference>
<evidence type="ECO:0000313" key="6">
    <source>
        <dbReference type="Proteomes" id="UP001595997"/>
    </source>
</evidence>
<accession>A0ABV9A1S3</accession>
<evidence type="ECO:0000256" key="1">
    <source>
        <dbReference type="ARBA" id="ARBA00022448"/>
    </source>
</evidence>
<dbReference type="InterPro" id="IPR017911">
    <property type="entry name" value="MacB-like_ATP-bd"/>
</dbReference>
<protein>
    <submittedName>
        <fullName evidence="5">ABC transporter ATP-binding protein</fullName>
    </submittedName>
</protein>
<dbReference type="InterPro" id="IPR003439">
    <property type="entry name" value="ABC_transporter-like_ATP-bd"/>
</dbReference>
<keyword evidence="3 5" id="KW-0067">ATP-binding</keyword>
<evidence type="ECO:0000259" key="4">
    <source>
        <dbReference type="PROSITE" id="PS50893"/>
    </source>
</evidence>
<dbReference type="RefSeq" id="WP_386442550.1">
    <property type="nucleotide sequence ID" value="NZ_JBHSFH010000003.1"/>
</dbReference>
<dbReference type="EMBL" id="JBHSFH010000003">
    <property type="protein sequence ID" value="MFC4493397.1"/>
    <property type="molecule type" value="Genomic_DNA"/>
</dbReference>
<dbReference type="CDD" id="cd03255">
    <property type="entry name" value="ABC_MJ0796_LolCDE_FtsE"/>
    <property type="match status" value="1"/>
</dbReference>
<sequence>MARTTPTGGDAVANPAGTVRAAAGAAAGAAAAPAARGGVRLRGVTKTYGAGEAAVHALRGVDLHVEPGELVVVLGPSGSGKTTLLNVLGGIEAPDGGSAEVSGVELTGRRPRELAGFRREHIGFVFQFFNLVPTLTARENVEVMVELTGRGERREAVGLLESVGLGDRLDSFPAQLSGGQQQRVAIARALATDPDLLLADEPTGALDVATGKSVLRLLQQTNREGRGVLMVTHNAAIAQIAHRVVTMRDGRVESVEVDAAPADVAAVEW</sequence>
<evidence type="ECO:0000313" key="5">
    <source>
        <dbReference type="EMBL" id="MFC4493397.1"/>
    </source>
</evidence>
<evidence type="ECO:0000256" key="2">
    <source>
        <dbReference type="ARBA" id="ARBA00022741"/>
    </source>
</evidence>
<dbReference type="InterPro" id="IPR003593">
    <property type="entry name" value="AAA+_ATPase"/>
</dbReference>
<dbReference type="Gene3D" id="3.40.50.300">
    <property type="entry name" value="P-loop containing nucleotide triphosphate hydrolases"/>
    <property type="match status" value="1"/>
</dbReference>
<evidence type="ECO:0000256" key="3">
    <source>
        <dbReference type="ARBA" id="ARBA00022840"/>
    </source>
</evidence>
<name>A0ABV9A1S3_9ACTN</name>
<keyword evidence="1" id="KW-0813">Transport</keyword>